<dbReference type="SMART" id="SM00173">
    <property type="entry name" value="RAS"/>
    <property type="match status" value="1"/>
</dbReference>
<keyword evidence="2" id="KW-0547">Nucleotide-binding</keyword>
<reference evidence="5 6" key="1">
    <citation type="journal article" date="2021" name="Elife">
        <title>Chloroplast acquisition without the gene transfer in kleptoplastic sea slugs, Plakobranchus ocellatus.</title>
        <authorList>
            <person name="Maeda T."/>
            <person name="Takahashi S."/>
            <person name="Yoshida T."/>
            <person name="Shimamura S."/>
            <person name="Takaki Y."/>
            <person name="Nagai Y."/>
            <person name="Toyoda A."/>
            <person name="Suzuki Y."/>
            <person name="Arimoto A."/>
            <person name="Ishii H."/>
            <person name="Satoh N."/>
            <person name="Nishiyama T."/>
            <person name="Hasebe M."/>
            <person name="Maruyama T."/>
            <person name="Minagawa J."/>
            <person name="Obokata J."/>
            <person name="Shigenobu S."/>
        </authorList>
    </citation>
    <scope>NUCLEOTIDE SEQUENCE [LARGE SCALE GENOMIC DNA]</scope>
</reference>
<comment type="similarity">
    <text evidence="1">Belongs to the small GTPase superfamily. Rab family.</text>
</comment>
<sequence length="195" mass="21716">MAASYDYLFKIILIGDSASKLMCAYVGDQVEFQMRAVGVDFLFRLIELDGKKIKLQLWDGSTFIRSKNLAVPASCYRASKGIMLIYDVTEQESFDKIKSIKQDVDDKKDKDAVIMIIGNNCHLTAQRQVSTDAGHQLASEYGALFIEISIQEGINIEQGFLTLASKLKETKEKCAIAEPPESDAEVKEKGSCQLM</sequence>
<evidence type="ECO:0000256" key="2">
    <source>
        <dbReference type="ARBA" id="ARBA00022741"/>
    </source>
</evidence>
<dbReference type="PRINTS" id="PR00449">
    <property type="entry name" value="RASTRNSFRMNG"/>
</dbReference>
<name>A0AAV4CPX2_9GAST</name>
<keyword evidence="4" id="KW-0636">Prenylation</keyword>
<keyword evidence="6" id="KW-1185">Reference proteome</keyword>
<dbReference type="GO" id="GO:0003924">
    <property type="term" value="F:GTPase activity"/>
    <property type="evidence" value="ECO:0007669"/>
    <property type="project" value="InterPro"/>
</dbReference>
<dbReference type="AlphaFoldDB" id="A0AAV4CPX2"/>
<dbReference type="PROSITE" id="PS51421">
    <property type="entry name" value="RAS"/>
    <property type="match status" value="1"/>
</dbReference>
<dbReference type="GO" id="GO:0005525">
    <property type="term" value="F:GTP binding"/>
    <property type="evidence" value="ECO:0007669"/>
    <property type="project" value="UniProtKB-KW"/>
</dbReference>
<dbReference type="InterPro" id="IPR001806">
    <property type="entry name" value="Small_GTPase"/>
</dbReference>
<dbReference type="Gene3D" id="3.40.50.300">
    <property type="entry name" value="P-loop containing nucleotide triphosphate hydrolases"/>
    <property type="match status" value="1"/>
</dbReference>
<dbReference type="Pfam" id="PF00071">
    <property type="entry name" value="Ras"/>
    <property type="match status" value="1"/>
</dbReference>
<dbReference type="SUPFAM" id="SSF52540">
    <property type="entry name" value="P-loop containing nucleoside triphosphate hydrolases"/>
    <property type="match status" value="1"/>
</dbReference>
<evidence type="ECO:0000256" key="4">
    <source>
        <dbReference type="ARBA" id="ARBA00023289"/>
    </source>
</evidence>
<evidence type="ECO:0000256" key="3">
    <source>
        <dbReference type="ARBA" id="ARBA00023134"/>
    </source>
</evidence>
<keyword evidence="3" id="KW-0342">GTP-binding</keyword>
<dbReference type="PANTHER" id="PTHR47980">
    <property type="entry name" value="LD44762P"/>
    <property type="match status" value="1"/>
</dbReference>
<dbReference type="PROSITE" id="PS51419">
    <property type="entry name" value="RAB"/>
    <property type="match status" value="1"/>
</dbReference>
<dbReference type="InterPro" id="IPR050305">
    <property type="entry name" value="Small_GTPase_Rab"/>
</dbReference>
<evidence type="ECO:0000256" key="1">
    <source>
        <dbReference type="ARBA" id="ARBA00006270"/>
    </source>
</evidence>
<proteinExistence type="inferred from homology"/>
<evidence type="ECO:0000313" key="5">
    <source>
        <dbReference type="EMBL" id="GFO33927.1"/>
    </source>
</evidence>
<comment type="caution">
    <text evidence="5">The sequence shown here is derived from an EMBL/GenBank/DDBJ whole genome shotgun (WGS) entry which is preliminary data.</text>
</comment>
<gene>
    <name evidence="5" type="ORF">PoB_006043200</name>
</gene>
<keyword evidence="4" id="KW-0449">Lipoprotein</keyword>
<dbReference type="SMART" id="SM00175">
    <property type="entry name" value="RAB"/>
    <property type="match status" value="1"/>
</dbReference>
<dbReference type="InterPro" id="IPR027417">
    <property type="entry name" value="P-loop_NTPase"/>
</dbReference>
<evidence type="ECO:0000313" key="6">
    <source>
        <dbReference type="Proteomes" id="UP000735302"/>
    </source>
</evidence>
<protein>
    <submittedName>
        <fullName evidence="5">Ras-related protein rab-8a</fullName>
    </submittedName>
</protein>
<accession>A0AAV4CPX2</accession>
<organism evidence="5 6">
    <name type="scientific">Plakobranchus ocellatus</name>
    <dbReference type="NCBI Taxonomy" id="259542"/>
    <lineage>
        <taxon>Eukaryota</taxon>
        <taxon>Metazoa</taxon>
        <taxon>Spiralia</taxon>
        <taxon>Lophotrochozoa</taxon>
        <taxon>Mollusca</taxon>
        <taxon>Gastropoda</taxon>
        <taxon>Heterobranchia</taxon>
        <taxon>Euthyneura</taxon>
        <taxon>Panpulmonata</taxon>
        <taxon>Sacoglossa</taxon>
        <taxon>Placobranchoidea</taxon>
        <taxon>Plakobranchidae</taxon>
        <taxon>Plakobranchus</taxon>
    </lineage>
</organism>
<dbReference type="FunFam" id="3.40.50.300:FF:001447">
    <property type="entry name" value="Ras-related protein Rab-1B"/>
    <property type="match status" value="1"/>
</dbReference>
<dbReference type="EMBL" id="BLXT01006839">
    <property type="protein sequence ID" value="GFO33927.1"/>
    <property type="molecule type" value="Genomic_DNA"/>
</dbReference>
<dbReference type="Proteomes" id="UP000735302">
    <property type="component" value="Unassembled WGS sequence"/>
</dbReference>